<protein>
    <recommendedName>
        <fullName evidence="3">Lactoylglutathione lyase</fullName>
    </recommendedName>
</protein>
<sequence length="282" mass="30424">MSTAPAATPLPDRWFRITPDSSGLTRPRLLARSLIGVARLDENIRGYEQLTGVAGDLRMPIPDFGGLELAAVDTMLLIASARPFTPIQRQTAYSVIVPCLGAELDRLRPTGTEVLEPPETILPGSRARVRYPDGSIAELVEHRPQPGEAARPPLAADEHRGVRLLLRKAVSRADFAAAVALYETLLDTPATDRARLQEPHDTELARIGNLLVVGTDGPEYTETGAVRLAVLTPAPQDLPGAQPLAYAAAQATSRHHVVRLHDGWRAEIWDPAVFASGRTVGT</sequence>
<dbReference type="Gene3D" id="3.10.180.10">
    <property type="entry name" value="2,3-Dihydroxybiphenyl 1,2-Dioxygenase, domain 1"/>
    <property type="match status" value="2"/>
</dbReference>
<dbReference type="SUPFAM" id="SSF54593">
    <property type="entry name" value="Glyoxalase/Bleomycin resistance protein/Dihydroxybiphenyl dioxygenase"/>
    <property type="match status" value="1"/>
</dbReference>
<comment type="caution">
    <text evidence="1">The sequence shown here is derived from an EMBL/GenBank/DDBJ whole genome shotgun (WGS) entry which is preliminary data.</text>
</comment>
<gene>
    <name evidence="1" type="ORF">Sviol_47340</name>
</gene>
<evidence type="ECO:0008006" key="3">
    <source>
        <dbReference type="Google" id="ProtNLM"/>
    </source>
</evidence>
<name>A0ABQ3QSR4_9ACTN</name>
<reference evidence="1" key="1">
    <citation type="submission" date="2024-05" db="EMBL/GenBank/DDBJ databases">
        <title>Whole genome shotgun sequence of Streptomyces violascens NBRC 12920.</title>
        <authorList>
            <person name="Komaki H."/>
            <person name="Tamura T."/>
        </authorList>
    </citation>
    <scope>NUCLEOTIDE SEQUENCE</scope>
    <source>
        <strain evidence="1">NBRC 12920</strain>
    </source>
</reference>
<proteinExistence type="predicted"/>
<accession>A0ABQ3QSR4</accession>
<dbReference type="Proteomes" id="UP001050808">
    <property type="component" value="Unassembled WGS sequence"/>
</dbReference>
<keyword evidence="2" id="KW-1185">Reference proteome</keyword>
<evidence type="ECO:0000313" key="1">
    <source>
        <dbReference type="EMBL" id="GHI40326.1"/>
    </source>
</evidence>
<dbReference type="EMBL" id="BNDY01000017">
    <property type="protein sequence ID" value="GHI40326.1"/>
    <property type="molecule type" value="Genomic_DNA"/>
</dbReference>
<dbReference type="RefSeq" id="WP_189971898.1">
    <property type="nucleotide sequence ID" value="NZ_BMUA01000057.1"/>
</dbReference>
<dbReference type="InterPro" id="IPR029068">
    <property type="entry name" value="Glyas_Bleomycin-R_OHBP_Dase"/>
</dbReference>
<evidence type="ECO:0000313" key="2">
    <source>
        <dbReference type="Proteomes" id="UP001050808"/>
    </source>
</evidence>
<organism evidence="1 2">
    <name type="scientific">Streptomyces violascens</name>
    <dbReference type="NCBI Taxonomy" id="67381"/>
    <lineage>
        <taxon>Bacteria</taxon>
        <taxon>Bacillati</taxon>
        <taxon>Actinomycetota</taxon>
        <taxon>Actinomycetes</taxon>
        <taxon>Kitasatosporales</taxon>
        <taxon>Streptomycetaceae</taxon>
        <taxon>Streptomyces</taxon>
    </lineage>
</organism>